<dbReference type="VEuPathDB" id="MicrosporidiaDB:M153_17150002312"/>
<keyword evidence="6" id="KW-0695">RNA-directed DNA polymerase</keyword>
<dbReference type="GO" id="GO:0004519">
    <property type="term" value="F:endonuclease activity"/>
    <property type="evidence" value="ECO:0007669"/>
    <property type="project" value="UniProtKB-KW"/>
</dbReference>
<keyword evidence="9" id="KW-1185">Reference proteome</keyword>
<evidence type="ECO:0000259" key="7">
    <source>
        <dbReference type="Pfam" id="PF17917"/>
    </source>
</evidence>
<evidence type="ECO:0000256" key="4">
    <source>
        <dbReference type="ARBA" id="ARBA00022759"/>
    </source>
</evidence>
<dbReference type="GO" id="GO:0003964">
    <property type="term" value="F:RNA-directed DNA polymerase activity"/>
    <property type="evidence" value="ECO:0007669"/>
    <property type="project" value="UniProtKB-KW"/>
</dbReference>
<evidence type="ECO:0000256" key="6">
    <source>
        <dbReference type="ARBA" id="ARBA00022918"/>
    </source>
</evidence>
<evidence type="ECO:0000256" key="1">
    <source>
        <dbReference type="ARBA" id="ARBA00022679"/>
    </source>
</evidence>
<dbReference type="GO" id="GO:0016787">
    <property type="term" value="F:hydrolase activity"/>
    <property type="evidence" value="ECO:0007669"/>
    <property type="project" value="UniProtKB-KW"/>
</dbReference>
<sequence>MDYFRYYLTRKEFILRTGHRALTSLHTCKNPTSRLLRWALKLQGFKFKVEYITGDTNSADSLSRLVHVNV</sequence>
<feature type="domain" description="Reverse transcriptase RNase H-like" evidence="7">
    <location>
        <begin position="2"/>
        <end position="45"/>
    </location>
</feature>
<keyword evidence="2" id="KW-0548">Nucleotidyltransferase</keyword>
<accession>A0A0R0LUD2</accession>
<dbReference type="Pfam" id="PF17917">
    <property type="entry name" value="RT_RNaseH"/>
    <property type="match status" value="1"/>
</dbReference>
<keyword evidence="4" id="KW-0255">Endonuclease</keyword>
<evidence type="ECO:0000256" key="5">
    <source>
        <dbReference type="ARBA" id="ARBA00022801"/>
    </source>
</evidence>
<reference evidence="8 9" key="1">
    <citation type="submission" date="2015-07" db="EMBL/GenBank/DDBJ databases">
        <title>The genome of Pseudoloma neurophilia, a relevant intracellular parasite of the zebrafish.</title>
        <authorList>
            <person name="Ndikumana S."/>
            <person name="Pelin A."/>
            <person name="Sanders J."/>
            <person name="Corradi N."/>
        </authorList>
    </citation>
    <scope>NUCLEOTIDE SEQUENCE [LARGE SCALE GENOMIC DNA]</scope>
    <source>
        <strain evidence="8 9">MK1</strain>
    </source>
</reference>
<keyword evidence="5" id="KW-0378">Hydrolase</keyword>
<gene>
    <name evidence="8" type="ORF">M153_17150002312</name>
</gene>
<dbReference type="SUPFAM" id="SSF56672">
    <property type="entry name" value="DNA/RNA polymerases"/>
    <property type="match status" value="1"/>
</dbReference>
<dbReference type="Proteomes" id="UP000051530">
    <property type="component" value="Unassembled WGS sequence"/>
</dbReference>
<dbReference type="OrthoDB" id="2206664at2759"/>
<evidence type="ECO:0000313" key="9">
    <source>
        <dbReference type="Proteomes" id="UP000051530"/>
    </source>
</evidence>
<evidence type="ECO:0000256" key="3">
    <source>
        <dbReference type="ARBA" id="ARBA00022722"/>
    </source>
</evidence>
<organism evidence="8 9">
    <name type="scientific">Pseudoloma neurophilia</name>
    <dbReference type="NCBI Taxonomy" id="146866"/>
    <lineage>
        <taxon>Eukaryota</taxon>
        <taxon>Fungi</taxon>
        <taxon>Fungi incertae sedis</taxon>
        <taxon>Microsporidia</taxon>
        <taxon>Pseudoloma</taxon>
    </lineage>
</organism>
<comment type="caution">
    <text evidence="8">The sequence shown here is derived from an EMBL/GenBank/DDBJ whole genome shotgun (WGS) entry which is preliminary data.</text>
</comment>
<evidence type="ECO:0000256" key="2">
    <source>
        <dbReference type="ARBA" id="ARBA00022695"/>
    </source>
</evidence>
<feature type="non-terminal residue" evidence="8">
    <location>
        <position position="70"/>
    </location>
</feature>
<name>A0A0R0LUD2_9MICR</name>
<dbReference type="AlphaFoldDB" id="A0A0R0LUD2"/>
<protein>
    <submittedName>
        <fullName evidence="8">Putative transposable element</fullName>
    </submittedName>
</protein>
<dbReference type="InterPro" id="IPR043502">
    <property type="entry name" value="DNA/RNA_pol_sf"/>
</dbReference>
<keyword evidence="1" id="KW-0808">Transferase</keyword>
<proteinExistence type="predicted"/>
<dbReference type="EMBL" id="LGUB01000523">
    <property type="protein sequence ID" value="KRH93033.1"/>
    <property type="molecule type" value="Genomic_DNA"/>
</dbReference>
<evidence type="ECO:0000313" key="8">
    <source>
        <dbReference type="EMBL" id="KRH93033.1"/>
    </source>
</evidence>
<keyword evidence="3" id="KW-0540">Nuclease</keyword>
<dbReference type="InterPro" id="IPR041373">
    <property type="entry name" value="RT_RNaseH"/>
</dbReference>